<proteinExistence type="predicted"/>
<reference evidence="1 2" key="1">
    <citation type="submission" date="2020-04" db="EMBL/GenBank/DDBJ databases">
        <title>MicrobeNet Type strains.</title>
        <authorList>
            <person name="Nicholson A.C."/>
        </authorList>
    </citation>
    <scope>NUCLEOTIDE SEQUENCE [LARGE SCALE GENOMIC DNA]</scope>
    <source>
        <strain evidence="1 2">JCM 3332</strain>
    </source>
</reference>
<evidence type="ECO:0000313" key="1">
    <source>
        <dbReference type="EMBL" id="NKY60887.1"/>
    </source>
</evidence>
<gene>
    <name evidence="1" type="ORF">HGA15_33085</name>
</gene>
<dbReference type="RefSeq" id="WP_168433986.1">
    <property type="nucleotide sequence ID" value="NZ_JAAXOT010000030.1"/>
</dbReference>
<protein>
    <submittedName>
        <fullName evidence="1">Uncharacterized protein</fullName>
    </submittedName>
</protein>
<organism evidence="1 2">
    <name type="scientific">Nocardia flavorosea</name>
    <dbReference type="NCBI Taxonomy" id="53429"/>
    <lineage>
        <taxon>Bacteria</taxon>
        <taxon>Bacillati</taxon>
        <taxon>Actinomycetota</taxon>
        <taxon>Actinomycetes</taxon>
        <taxon>Mycobacteriales</taxon>
        <taxon>Nocardiaceae</taxon>
        <taxon>Nocardia</taxon>
    </lineage>
</organism>
<comment type="caution">
    <text evidence="1">The sequence shown here is derived from an EMBL/GenBank/DDBJ whole genome shotgun (WGS) entry which is preliminary data.</text>
</comment>
<dbReference type="EMBL" id="JAAXOT010000030">
    <property type="protein sequence ID" value="NKY60887.1"/>
    <property type="molecule type" value="Genomic_DNA"/>
</dbReference>
<evidence type="ECO:0000313" key="2">
    <source>
        <dbReference type="Proteomes" id="UP000570678"/>
    </source>
</evidence>
<keyword evidence="2" id="KW-1185">Reference proteome</keyword>
<accession>A0A846YP42</accession>
<dbReference type="AlphaFoldDB" id="A0A846YP42"/>
<sequence>MRLPDAQKPSAPVVRFSIDTVVGALDDESAARGVADGDSLVPACGGDA</sequence>
<dbReference type="Proteomes" id="UP000570678">
    <property type="component" value="Unassembled WGS sequence"/>
</dbReference>
<name>A0A846YP42_9NOCA</name>